<reference evidence="7" key="1">
    <citation type="submission" date="2016-10" db="EMBL/GenBank/DDBJ databases">
        <title>Sequence of Gallionella enrichment culture.</title>
        <authorList>
            <person name="Poehlein A."/>
            <person name="Muehling M."/>
            <person name="Daniel R."/>
        </authorList>
    </citation>
    <scope>NUCLEOTIDE SEQUENCE</scope>
</reference>
<keyword evidence="5 7" id="KW-0413">Isomerase</keyword>
<dbReference type="GO" id="GO:0008360">
    <property type="term" value="P:regulation of cell shape"/>
    <property type="evidence" value="ECO:0007669"/>
    <property type="project" value="UniProtKB-KW"/>
</dbReference>
<dbReference type="Pfam" id="PF01177">
    <property type="entry name" value="Asp_Glu_race"/>
    <property type="match status" value="1"/>
</dbReference>
<dbReference type="InterPro" id="IPR001920">
    <property type="entry name" value="Asp/Glu_race"/>
</dbReference>
<dbReference type="PROSITE" id="PS00923">
    <property type="entry name" value="ASP_GLU_RACEMASE_1"/>
    <property type="match status" value="1"/>
</dbReference>
<dbReference type="InterPro" id="IPR015942">
    <property type="entry name" value="Asp/Glu/hydantoin_racemase"/>
</dbReference>
<evidence type="ECO:0000256" key="2">
    <source>
        <dbReference type="ARBA" id="ARBA00013090"/>
    </source>
</evidence>
<comment type="caution">
    <text evidence="7">The sequence shown here is derived from an EMBL/GenBank/DDBJ whole genome shotgun (WGS) entry which is preliminary data.</text>
</comment>
<dbReference type="NCBIfam" id="TIGR00067">
    <property type="entry name" value="glut_race"/>
    <property type="match status" value="1"/>
</dbReference>
<protein>
    <recommendedName>
        <fullName evidence="2">glutamate racemase</fullName>
        <ecNumber evidence="2">5.1.1.3</ecNumber>
    </recommendedName>
</protein>
<dbReference type="PANTHER" id="PTHR21198:SF2">
    <property type="entry name" value="GLUTAMATE RACEMASE"/>
    <property type="match status" value="1"/>
</dbReference>
<dbReference type="EC" id="5.1.1.3" evidence="2"/>
<dbReference type="GO" id="GO:0009252">
    <property type="term" value="P:peptidoglycan biosynthetic process"/>
    <property type="evidence" value="ECO:0007669"/>
    <property type="project" value="UniProtKB-KW"/>
</dbReference>
<dbReference type="Gene3D" id="3.40.50.1860">
    <property type="match status" value="2"/>
</dbReference>
<evidence type="ECO:0000256" key="5">
    <source>
        <dbReference type="ARBA" id="ARBA00023235"/>
    </source>
</evidence>
<evidence type="ECO:0000313" key="7">
    <source>
        <dbReference type="EMBL" id="OIQ82593.1"/>
    </source>
</evidence>
<organism evidence="7">
    <name type="scientific">mine drainage metagenome</name>
    <dbReference type="NCBI Taxonomy" id="410659"/>
    <lineage>
        <taxon>unclassified sequences</taxon>
        <taxon>metagenomes</taxon>
        <taxon>ecological metagenomes</taxon>
    </lineage>
</organism>
<dbReference type="InterPro" id="IPR018187">
    <property type="entry name" value="Asp/Glu_racemase_AS_1"/>
</dbReference>
<dbReference type="PANTHER" id="PTHR21198">
    <property type="entry name" value="GLUTAMATE RACEMASE"/>
    <property type="match status" value="1"/>
</dbReference>
<dbReference type="GO" id="GO:0071555">
    <property type="term" value="P:cell wall organization"/>
    <property type="evidence" value="ECO:0007669"/>
    <property type="project" value="UniProtKB-KW"/>
</dbReference>
<name>A0A1J5QGC0_9ZZZZ</name>
<dbReference type="InterPro" id="IPR033134">
    <property type="entry name" value="Asp/Glu_racemase_AS_2"/>
</dbReference>
<proteinExistence type="inferred from homology"/>
<dbReference type="EMBL" id="MLJW01000788">
    <property type="protein sequence ID" value="OIQ82593.1"/>
    <property type="molecule type" value="Genomic_DNA"/>
</dbReference>
<evidence type="ECO:0000256" key="3">
    <source>
        <dbReference type="ARBA" id="ARBA00022960"/>
    </source>
</evidence>
<accession>A0A1J5QGC0</accession>
<keyword evidence="3" id="KW-0133">Cell shape</keyword>
<dbReference type="AlphaFoldDB" id="A0A1J5QGC0"/>
<dbReference type="HAMAP" id="MF_00258">
    <property type="entry name" value="Glu_racemase"/>
    <property type="match status" value="1"/>
</dbReference>
<evidence type="ECO:0000256" key="4">
    <source>
        <dbReference type="ARBA" id="ARBA00022984"/>
    </source>
</evidence>
<keyword evidence="6" id="KW-0961">Cell wall biogenesis/degradation</keyword>
<dbReference type="SUPFAM" id="SSF53681">
    <property type="entry name" value="Aspartate/glutamate racemase"/>
    <property type="match status" value="2"/>
</dbReference>
<evidence type="ECO:0000256" key="6">
    <source>
        <dbReference type="ARBA" id="ARBA00023316"/>
    </source>
</evidence>
<dbReference type="GO" id="GO:0008881">
    <property type="term" value="F:glutamate racemase activity"/>
    <property type="evidence" value="ECO:0007669"/>
    <property type="project" value="UniProtKB-EC"/>
</dbReference>
<gene>
    <name evidence="7" type="primary">murI_10</name>
    <name evidence="7" type="ORF">GALL_356200</name>
</gene>
<sequence>MARAHRQDPGDRGLKQGGGVDGARIGVFDSGVGGLTVLAALRRRLPAAQLLYAADSAHAPYGERSADYVLARSRALTRFLLDEGAQAVVVACNTATALAIDALRRDWPAVPFVGIEPAVKPALADAASVAVLATPATLASARFGALLAAHGGTHAPRLQPCPGLADAIETAGANAPRTRALVAELCAPLRGCTRVVLGCTHYPLVAEAIRATLGAVELLDPADAVAAQTARVTRALAAPEPGPALRCWSNGDVRRLQRVARDCGLGEVAVTPLPDTAAQPAPSAAN</sequence>
<dbReference type="InterPro" id="IPR004391">
    <property type="entry name" value="Glu_race"/>
</dbReference>
<comment type="catalytic activity">
    <reaction evidence="1">
        <text>L-glutamate = D-glutamate</text>
        <dbReference type="Rhea" id="RHEA:12813"/>
        <dbReference type="ChEBI" id="CHEBI:29985"/>
        <dbReference type="ChEBI" id="CHEBI:29986"/>
        <dbReference type="EC" id="5.1.1.3"/>
    </reaction>
</comment>
<evidence type="ECO:0000256" key="1">
    <source>
        <dbReference type="ARBA" id="ARBA00001602"/>
    </source>
</evidence>
<dbReference type="PROSITE" id="PS00924">
    <property type="entry name" value="ASP_GLU_RACEMASE_2"/>
    <property type="match status" value="1"/>
</dbReference>
<keyword evidence="4" id="KW-0573">Peptidoglycan synthesis</keyword>